<comment type="cofactor">
    <cofactor evidence="1">
        <name>Mg(2+)</name>
        <dbReference type="ChEBI" id="CHEBI:18420"/>
    </cofactor>
</comment>
<dbReference type="EMBL" id="HF935288">
    <property type="protein sequence ID" value="CCX06402.1"/>
    <property type="molecule type" value="Genomic_DNA"/>
</dbReference>
<dbReference type="InterPro" id="IPR023214">
    <property type="entry name" value="HAD_sf"/>
</dbReference>
<keyword evidence="13" id="KW-1278">Translocase</keyword>
<evidence type="ECO:0000256" key="17">
    <source>
        <dbReference type="ARBA" id="ARBA00023136"/>
    </source>
</evidence>
<evidence type="ECO:0000256" key="9">
    <source>
        <dbReference type="ARBA" id="ARBA00022741"/>
    </source>
</evidence>
<dbReference type="SUPFAM" id="SSF81653">
    <property type="entry name" value="Calcium ATPase, transduction domain A"/>
    <property type="match status" value="1"/>
</dbReference>
<dbReference type="Pfam" id="PF00689">
    <property type="entry name" value="Cation_ATPase_C"/>
    <property type="match status" value="1"/>
</dbReference>
<dbReference type="PRINTS" id="PR00120">
    <property type="entry name" value="HATPASE"/>
</dbReference>
<keyword evidence="15" id="KW-0915">Sodium</keyword>
<dbReference type="EC" id="7.2.2.3" evidence="20"/>
<evidence type="ECO:0000256" key="10">
    <source>
        <dbReference type="ARBA" id="ARBA00022840"/>
    </source>
</evidence>
<dbReference type="GO" id="GO:0016887">
    <property type="term" value="F:ATP hydrolysis activity"/>
    <property type="evidence" value="ECO:0007669"/>
    <property type="project" value="InterPro"/>
</dbReference>
<dbReference type="InterPro" id="IPR036412">
    <property type="entry name" value="HAD-like_sf"/>
</dbReference>
<protein>
    <recommendedName>
        <fullName evidence="20">P-type Na(+) transporter</fullName>
        <ecNumber evidence="20">7.2.2.3</ecNumber>
    </recommendedName>
</protein>
<dbReference type="InterPro" id="IPR008250">
    <property type="entry name" value="ATPase_P-typ_transduc_dom_A_sf"/>
</dbReference>
<keyword evidence="4" id="KW-1003">Cell membrane</keyword>
<dbReference type="InterPro" id="IPR044492">
    <property type="entry name" value="P_typ_ATPase_HD_dom"/>
</dbReference>
<evidence type="ECO:0000256" key="11">
    <source>
        <dbReference type="ARBA" id="ARBA00022842"/>
    </source>
</evidence>
<dbReference type="OrthoDB" id="3352408at2759"/>
<feature type="transmembrane region" description="Helical" evidence="24">
    <location>
        <begin position="414"/>
        <end position="435"/>
    </location>
</feature>
<evidence type="ECO:0000256" key="1">
    <source>
        <dbReference type="ARBA" id="ARBA00001946"/>
    </source>
</evidence>
<comment type="catalytic activity">
    <reaction evidence="21">
        <text>K(+)(in) + ATP + H2O = K(+)(out) + ADP + phosphate + H(+)</text>
        <dbReference type="Rhea" id="RHEA:75815"/>
        <dbReference type="ChEBI" id="CHEBI:15377"/>
        <dbReference type="ChEBI" id="CHEBI:15378"/>
        <dbReference type="ChEBI" id="CHEBI:29103"/>
        <dbReference type="ChEBI" id="CHEBI:30616"/>
        <dbReference type="ChEBI" id="CHEBI:43474"/>
        <dbReference type="ChEBI" id="CHEBI:456216"/>
    </reaction>
</comment>
<dbReference type="PRINTS" id="PR00119">
    <property type="entry name" value="CATATPASE"/>
</dbReference>
<feature type="transmembrane region" description="Helical" evidence="24">
    <location>
        <begin position="441"/>
        <end position="467"/>
    </location>
</feature>
<dbReference type="eggNOG" id="KOG0202">
    <property type="taxonomic scope" value="Eukaryota"/>
</dbReference>
<dbReference type="AlphaFoldDB" id="U4KWT1"/>
<feature type="transmembrane region" description="Helical" evidence="24">
    <location>
        <begin position="1085"/>
        <end position="1104"/>
    </location>
</feature>
<keyword evidence="14 24" id="KW-1133">Transmembrane helix</keyword>
<gene>
    <name evidence="26" type="ORF">PCON_05989</name>
</gene>
<dbReference type="Gene3D" id="1.20.1110.10">
    <property type="entry name" value="Calcium-transporting ATPase, transmembrane domain"/>
    <property type="match status" value="1"/>
</dbReference>
<dbReference type="InterPro" id="IPR023298">
    <property type="entry name" value="ATPase_P-typ_TM_dom_sf"/>
</dbReference>
<dbReference type="GO" id="GO:0005524">
    <property type="term" value="F:ATP binding"/>
    <property type="evidence" value="ECO:0007669"/>
    <property type="project" value="UniProtKB-KW"/>
</dbReference>
<comment type="similarity">
    <text evidence="19">Belongs to the cation transport ATPase (P-type) (TC 3.A.3) family. Type IID subfamily.</text>
</comment>
<evidence type="ECO:0000256" key="23">
    <source>
        <dbReference type="SAM" id="MobiDB-lite"/>
    </source>
</evidence>
<dbReference type="SUPFAM" id="SSF81665">
    <property type="entry name" value="Calcium ATPase, transmembrane domain M"/>
    <property type="match status" value="1"/>
</dbReference>
<reference evidence="26 27" key="1">
    <citation type="journal article" date="2013" name="PLoS Genet.">
        <title>The genome and development-dependent transcriptomes of Pyronema confluens: a window into fungal evolution.</title>
        <authorList>
            <person name="Traeger S."/>
            <person name="Altegoer F."/>
            <person name="Freitag M."/>
            <person name="Gabaldon T."/>
            <person name="Kempken F."/>
            <person name="Kumar A."/>
            <person name="Marcet-Houben M."/>
            <person name="Poggeler S."/>
            <person name="Stajich J.E."/>
            <person name="Nowrousian M."/>
        </authorList>
    </citation>
    <scope>NUCLEOTIDE SEQUENCE [LARGE SCALE GENOMIC DNA]</scope>
    <source>
        <strain evidence="27">CBS 100304</strain>
        <tissue evidence="26">Vegetative mycelium</tissue>
    </source>
</reference>
<evidence type="ECO:0000256" key="24">
    <source>
        <dbReference type="SAM" id="Phobius"/>
    </source>
</evidence>
<evidence type="ECO:0000256" key="2">
    <source>
        <dbReference type="ARBA" id="ARBA00004651"/>
    </source>
</evidence>
<feature type="compositionally biased region" description="Low complexity" evidence="23">
    <location>
        <begin position="105"/>
        <end position="126"/>
    </location>
</feature>
<feature type="region of interest" description="Disordered" evidence="23">
    <location>
        <begin position="76"/>
        <end position="127"/>
    </location>
</feature>
<feature type="transmembrane region" description="Helical" evidence="24">
    <location>
        <begin position="1003"/>
        <end position="1023"/>
    </location>
</feature>
<feature type="transmembrane region" description="Helical" evidence="24">
    <location>
        <begin position="204"/>
        <end position="223"/>
    </location>
</feature>
<organism evidence="26 27">
    <name type="scientific">Pyronema omphalodes (strain CBS 100304)</name>
    <name type="common">Pyronema confluens</name>
    <dbReference type="NCBI Taxonomy" id="1076935"/>
    <lineage>
        <taxon>Eukaryota</taxon>
        <taxon>Fungi</taxon>
        <taxon>Dikarya</taxon>
        <taxon>Ascomycota</taxon>
        <taxon>Pezizomycotina</taxon>
        <taxon>Pezizomycetes</taxon>
        <taxon>Pezizales</taxon>
        <taxon>Pyronemataceae</taxon>
        <taxon>Pyronema</taxon>
    </lineage>
</organism>
<evidence type="ECO:0000256" key="8">
    <source>
        <dbReference type="ARBA" id="ARBA00022723"/>
    </source>
</evidence>
<keyword evidence="6" id="KW-0597">Phosphoprotein</keyword>
<dbReference type="OMA" id="FGIDDYI"/>
<evidence type="ECO:0000313" key="27">
    <source>
        <dbReference type="Proteomes" id="UP000018144"/>
    </source>
</evidence>
<evidence type="ECO:0000256" key="13">
    <source>
        <dbReference type="ARBA" id="ARBA00022967"/>
    </source>
</evidence>
<dbReference type="InterPro" id="IPR004014">
    <property type="entry name" value="ATPase_P-typ_cation-transptr_N"/>
</dbReference>
<dbReference type="Gene3D" id="3.40.1110.10">
    <property type="entry name" value="Calcium-transporting ATPase, cytoplasmic domain N"/>
    <property type="match status" value="1"/>
</dbReference>
<dbReference type="SFLD" id="SFLDF00027">
    <property type="entry name" value="p-type_atpase"/>
    <property type="match status" value="1"/>
</dbReference>
<evidence type="ECO:0000256" key="4">
    <source>
        <dbReference type="ARBA" id="ARBA00022475"/>
    </source>
</evidence>
<feature type="compositionally biased region" description="Low complexity" evidence="23">
    <location>
        <begin position="1"/>
        <end position="16"/>
    </location>
</feature>
<dbReference type="SFLD" id="SFLDG00002">
    <property type="entry name" value="C1.7:_P-type_atpase_like"/>
    <property type="match status" value="1"/>
</dbReference>
<dbReference type="NCBIfam" id="TIGR01494">
    <property type="entry name" value="ATPase_P-type"/>
    <property type="match status" value="3"/>
</dbReference>
<evidence type="ECO:0000256" key="22">
    <source>
        <dbReference type="ARBA" id="ARBA00049499"/>
    </source>
</evidence>
<feature type="transmembrane region" description="Helical" evidence="24">
    <location>
        <begin position="229"/>
        <end position="247"/>
    </location>
</feature>
<evidence type="ECO:0000256" key="3">
    <source>
        <dbReference type="ARBA" id="ARBA00022448"/>
    </source>
</evidence>
<keyword evidence="10" id="KW-0067">ATP-binding</keyword>
<evidence type="ECO:0000256" key="16">
    <source>
        <dbReference type="ARBA" id="ARBA00023065"/>
    </source>
</evidence>
<dbReference type="FunFam" id="1.20.1110.10:FF:000015">
    <property type="entry name" value="Sodium ion P-type ATPase"/>
    <property type="match status" value="1"/>
</dbReference>
<keyword evidence="9" id="KW-0547">Nucleotide-binding</keyword>
<keyword evidence="18" id="KW-0739">Sodium transport</keyword>
<evidence type="ECO:0000256" key="20">
    <source>
        <dbReference type="ARBA" id="ARBA00035029"/>
    </source>
</evidence>
<dbReference type="PANTHER" id="PTHR42861">
    <property type="entry name" value="CALCIUM-TRANSPORTING ATPASE"/>
    <property type="match status" value="1"/>
</dbReference>
<keyword evidence="5" id="KW-0633">Potassium transport</keyword>
<dbReference type="Pfam" id="PF00122">
    <property type="entry name" value="E1-E2_ATPase"/>
    <property type="match status" value="1"/>
</dbReference>
<dbReference type="InterPro" id="IPR018303">
    <property type="entry name" value="ATPase_P-typ_P_site"/>
</dbReference>
<evidence type="ECO:0000256" key="14">
    <source>
        <dbReference type="ARBA" id="ARBA00022989"/>
    </source>
</evidence>
<dbReference type="Pfam" id="PF13246">
    <property type="entry name" value="Cation_ATPase"/>
    <property type="match status" value="1"/>
</dbReference>
<evidence type="ECO:0000256" key="5">
    <source>
        <dbReference type="ARBA" id="ARBA00022538"/>
    </source>
</evidence>
<feature type="transmembrane region" description="Helical" evidence="24">
    <location>
        <begin position="879"/>
        <end position="900"/>
    </location>
</feature>
<dbReference type="GO" id="GO:0006813">
    <property type="term" value="P:potassium ion transport"/>
    <property type="evidence" value="ECO:0007669"/>
    <property type="project" value="UniProtKB-KW"/>
</dbReference>
<dbReference type="FunFam" id="3.40.50.1000:FF:000001">
    <property type="entry name" value="Phospholipid-transporting ATPase IC"/>
    <property type="match status" value="1"/>
</dbReference>
<evidence type="ECO:0000256" key="19">
    <source>
        <dbReference type="ARBA" id="ARBA00035017"/>
    </source>
</evidence>
<dbReference type="SUPFAM" id="SSF56784">
    <property type="entry name" value="HAD-like"/>
    <property type="match status" value="1"/>
</dbReference>
<keyword evidence="17 24" id="KW-0472">Membrane</keyword>
<dbReference type="InterPro" id="IPR001757">
    <property type="entry name" value="P_typ_ATPase"/>
</dbReference>
<keyword evidence="3" id="KW-0813">Transport</keyword>
<evidence type="ECO:0000313" key="26">
    <source>
        <dbReference type="EMBL" id="CCX06402.1"/>
    </source>
</evidence>
<dbReference type="InterPro" id="IPR023299">
    <property type="entry name" value="ATPase_P-typ_cyto_dom_N"/>
</dbReference>
<dbReference type="Pfam" id="PF00690">
    <property type="entry name" value="Cation_ATPase_N"/>
    <property type="match status" value="1"/>
</dbReference>
<keyword evidence="27" id="KW-1185">Reference proteome</keyword>
<evidence type="ECO:0000256" key="18">
    <source>
        <dbReference type="ARBA" id="ARBA00023201"/>
    </source>
</evidence>
<evidence type="ECO:0000256" key="21">
    <source>
        <dbReference type="ARBA" id="ARBA00048599"/>
    </source>
</evidence>
<proteinExistence type="inferred from homology"/>
<dbReference type="SFLD" id="SFLDS00003">
    <property type="entry name" value="Haloacid_Dehalogenase"/>
    <property type="match status" value="1"/>
</dbReference>
<comment type="catalytic activity">
    <reaction evidence="22">
        <text>Na(+)(in) + ATP + H2O = Na(+)(out) + ADP + phosphate + H(+)</text>
        <dbReference type="Rhea" id="RHEA:14633"/>
        <dbReference type="ChEBI" id="CHEBI:15377"/>
        <dbReference type="ChEBI" id="CHEBI:15378"/>
        <dbReference type="ChEBI" id="CHEBI:29101"/>
        <dbReference type="ChEBI" id="CHEBI:30616"/>
        <dbReference type="ChEBI" id="CHEBI:43474"/>
        <dbReference type="ChEBI" id="CHEBI:456216"/>
        <dbReference type="EC" id="7.2.2.3"/>
    </reaction>
    <physiologicalReaction direction="left-to-right" evidence="22">
        <dbReference type="Rhea" id="RHEA:14634"/>
    </physiologicalReaction>
</comment>
<feature type="region of interest" description="Disordered" evidence="23">
    <location>
        <begin position="1"/>
        <end position="52"/>
    </location>
</feature>
<comment type="subcellular location">
    <subcellularLocation>
        <location evidence="2">Cell membrane</location>
        <topology evidence="2">Multi-pass membrane protein</topology>
    </subcellularLocation>
</comment>
<evidence type="ECO:0000256" key="15">
    <source>
        <dbReference type="ARBA" id="ARBA00023053"/>
    </source>
</evidence>
<dbReference type="SUPFAM" id="SSF81660">
    <property type="entry name" value="Metal cation-transporting ATPase, ATP-binding domain N"/>
    <property type="match status" value="1"/>
</dbReference>
<sequence>MVNSTDSSSASPHTSAIQQHSGLPTQANDEGCNDDPPPIPQPPAGSNGSTSHDARAILAGGFQGPSTQQHEVNAQYQGNNPHGVTVRDYAARPTSSGEELYVSRTNELSSSETAATSNAASSNSSTIAVDAQTPDTVIDIASSDVYDGLNPHTVDANEVAQALGVHLTSGLSTAVAKEKLQKNGPNKLTSDGGITWYGVLMRQVSNSLTLVLVIAMAASFGMLDYIEGSVIAAVIVLNIVIGFVQDYRAEKTMQSLHSLSAPIATVIRDNGKIDKIKAEELVCGDVVKIHVGDVVPADLRVFEAMNLETNEALLTGESLPISKDPSFIVDDPTCPIGDRVNMLWASSTVTKGRGLGLVVATGMNTQVGRIAELLRGKKQREGGPLSRFLQRVKESFKNVLGLVGTPLQVKLSKFALFLFGLAILLAIIVFSAAKWKINEENLIYGICVAVAVIPESLIAVLTITMAVGTKTMAKGNVIVRKMQALEAVGGVTNICSDKTGTLTQGKMIARKAFIPGVGELLVEGVEGPFDPTSGKVLLDGDVIDGATARENPDLERFLEAIAICNLSTVTRSDDTSMSSDKPTGQWSATGEPTEISLQVLAMRFSMGRDDLKASGDWDLIAEHPFDSTIKKMSIVHHHKARDTIEAYMKGAGEVIVPTLNISEEKKAEIMEMIERLAGEGLRVLCIAHKRIDRSDANNRSIVEQNMNFLGLVGLYDPPRLETKDAVRRCKIAGVEVHMLTGDHIRTATAIAHEVGILAPAMPVALAKTMVMTASAFDALSDAEVDALPELPKVIARCSPATKVRMVEALHRRGAFCVMTGDGVNDSPALKRADVGIAMGLSGSDVAKDAADLVLTDDNFASIVRAVEEGRRLFDNIQKFIMHLLISNISQVVLLLIGLAFQDKNGVSVFPLSPLEILWVNMITSSFLALGLGLEKASPDVMTRPPHNLKTGVFTWEVIIDKTLYGVTMGILCLASFVIVIFGANNGNLGVNCNHGYSQACEPVFKARATVFAVLSFLLLLTAWEVKHFTRSLFNLNPEKHTGPTAVLHSIWENRFLFWAVVGGFLVTWPVIYVPGFNTVVFKHMAITWEWGVVVGCCVVFLAVVEGWKGVKRWRKWGSAGWKPVAVDSGEV</sequence>
<evidence type="ECO:0000259" key="25">
    <source>
        <dbReference type="SMART" id="SM00831"/>
    </source>
</evidence>
<dbReference type="InterPro" id="IPR059000">
    <property type="entry name" value="ATPase_P-type_domA"/>
</dbReference>
<feature type="domain" description="Cation-transporting P-type ATPase N-terminal" evidence="25">
    <location>
        <begin position="150"/>
        <end position="224"/>
    </location>
</feature>
<feature type="transmembrane region" description="Helical" evidence="24">
    <location>
        <begin position="1055"/>
        <end position="1073"/>
    </location>
</feature>
<keyword evidence="8" id="KW-0479">Metal-binding</keyword>
<dbReference type="Gene3D" id="3.40.50.1000">
    <property type="entry name" value="HAD superfamily/HAD-like"/>
    <property type="match status" value="1"/>
</dbReference>
<dbReference type="GO" id="GO:0008554">
    <property type="term" value="F:P-type sodium transporter activity"/>
    <property type="evidence" value="ECO:0007669"/>
    <property type="project" value="UniProtKB-EC"/>
</dbReference>
<dbReference type="InterPro" id="IPR006414">
    <property type="entry name" value="P-type_ATPase_IID"/>
</dbReference>
<feature type="transmembrane region" description="Helical" evidence="24">
    <location>
        <begin position="963"/>
        <end position="983"/>
    </location>
</feature>
<dbReference type="STRING" id="1076935.U4KWT1"/>
<dbReference type="InterPro" id="IPR006068">
    <property type="entry name" value="ATPase_P-typ_cation-transptr_C"/>
</dbReference>
<accession>U4KWT1</accession>
<dbReference type="FunFam" id="3.40.50.1000:FF:000047">
    <property type="entry name" value="Sodium P-type ATPase"/>
    <property type="match status" value="1"/>
</dbReference>
<dbReference type="PROSITE" id="PS00154">
    <property type="entry name" value="ATPASE_E1_E2"/>
    <property type="match status" value="1"/>
</dbReference>
<evidence type="ECO:0000256" key="7">
    <source>
        <dbReference type="ARBA" id="ARBA00022692"/>
    </source>
</evidence>
<dbReference type="Gene3D" id="2.70.150.10">
    <property type="entry name" value="Calcium-transporting ATPase, cytoplasmic transduction domain A"/>
    <property type="match status" value="1"/>
</dbReference>
<keyword evidence="7 24" id="KW-0812">Transmembrane</keyword>
<dbReference type="NCBIfam" id="TIGR01523">
    <property type="entry name" value="ATPase-IID_K-Na"/>
    <property type="match status" value="1"/>
</dbReference>
<keyword evidence="12" id="KW-0630">Potassium</keyword>
<dbReference type="SMART" id="SM00831">
    <property type="entry name" value="Cation_ATPase_N"/>
    <property type="match status" value="1"/>
</dbReference>
<feature type="compositionally biased region" description="Polar residues" evidence="23">
    <location>
        <begin position="17"/>
        <end position="28"/>
    </location>
</feature>
<evidence type="ECO:0000256" key="6">
    <source>
        <dbReference type="ARBA" id="ARBA00022553"/>
    </source>
</evidence>
<dbReference type="Proteomes" id="UP000018144">
    <property type="component" value="Unassembled WGS sequence"/>
</dbReference>
<dbReference type="GO" id="GO:0005886">
    <property type="term" value="C:plasma membrane"/>
    <property type="evidence" value="ECO:0007669"/>
    <property type="project" value="UniProtKB-SubCell"/>
</dbReference>
<keyword evidence="16" id="KW-0406">Ion transport</keyword>
<evidence type="ECO:0000256" key="12">
    <source>
        <dbReference type="ARBA" id="ARBA00022958"/>
    </source>
</evidence>
<feature type="transmembrane region" description="Helical" evidence="24">
    <location>
        <begin position="916"/>
        <end position="933"/>
    </location>
</feature>
<name>U4KWT1_PYROM</name>
<dbReference type="FunFam" id="2.70.150.10:FF:000160">
    <property type="entry name" value="Sarcoplasmic/endoplasmic reticulum calcium ATPase 1"/>
    <property type="match status" value="1"/>
</dbReference>
<keyword evidence="11" id="KW-0460">Magnesium</keyword>
<dbReference type="GO" id="GO:0046872">
    <property type="term" value="F:metal ion binding"/>
    <property type="evidence" value="ECO:0007669"/>
    <property type="project" value="UniProtKB-KW"/>
</dbReference>